<evidence type="ECO:0000313" key="2">
    <source>
        <dbReference type="Proteomes" id="UP000073601"/>
    </source>
</evidence>
<dbReference type="OrthoDB" id="5873478at2"/>
<gene>
    <name evidence="1" type="ORF">GMA8713_02830</name>
</gene>
<proteinExistence type="predicted"/>
<dbReference type="Pfam" id="PF11985">
    <property type="entry name" value="Phage_Mu_Gp27"/>
    <property type="match status" value="1"/>
</dbReference>
<reference evidence="2" key="1">
    <citation type="submission" date="2016-02" db="EMBL/GenBank/DDBJ databases">
        <authorList>
            <person name="Rodrigo-Torres Lidia"/>
            <person name="Arahal R.David."/>
        </authorList>
    </citation>
    <scope>NUCLEOTIDE SEQUENCE [LARGE SCALE GENOMIC DNA]</scope>
    <source>
        <strain evidence="2">CECT 8713</strain>
    </source>
</reference>
<dbReference type="EMBL" id="FIZY01000026">
    <property type="protein sequence ID" value="CZF83859.1"/>
    <property type="molecule type" value="Genomic_DNA"/>
</dbReference>
<dbReference type="AlphaFoldDB" id="A0A128FAN5"/>
<keyword evidence="2" id="KW-1185">Reference proteome</keyword>
<organism evidence="1 2">
    <name type="scientific">Grimontia marina</name>
    <dbReference type="NCBI Taxonomy" id="646534"/>
    <lineage>
        <taxon>Bacteria</taxon>
        <taxon>Pseudomonadati</taxon>
        <taxon>Pseudomonadota</taxon>
        <taxon>Gammaproteobacteria</taxon>
        <taxon>Vibrionales</taxon>
        <taxon>Vibrionaceae</taxon>
        <taxon>Grimontia</taxon>
    </lineage>
</organism>
<name>A0A128FAN5_9GAMM</name>
<dbReference type="InterPro" id="IPR021874">
    <property type="entry name" value="Phage_Mu_Gp27"/>
</dbReference>
<protein>
    <recommendedName>
        <fullName evidence="3">Mu-like prophage FluMu protein gp27</fullName>
    </recommendedName>
</protein>
<accession>A0A128FAN5</accession>
<evidence type="ECO:0008006" key="3">
    <source>
        <dbReference type="Google" id="ProtNLM"/>
    </source>
</evidence>
<dbReference type="Proteomes" id="UP000073601">
    <property type="component" value="Unassembled WGS sequence"/>
</dbReference>
<dbReference type="RefSeq" id="WP_062710936.1">
    <property type="nucleotide sequence ID" value="NZ_CAWRCI010000026.1"/>
</dbReference>
<evidence type="ECO:0000313" key="1">
    <source>
        <dbReference type="EMBL" id="CZF83859.1"/>
    </source>
</evidence>
<sequence>MTETAHTKNRISKIDQLPDDIKTQLNILLREGKMPQTAIREQINALIDEFDLPEDQKISRNGLSRYSQSFHKGMARYQQAQQLTQQWVKQFGETPQTDIARSLIEIGKSQIFDIQMKALEENEPLDPKTLSVLSLAIKRLQEAQSGSVKLEKEIRKQAMEEAASTAEKTAKTLGLTKEGATTIRNQILGLSS</sequence>